<dbReference type="Proteomes" id="UP000019402">
    <property type="component" value="Unassembled WGS sequence"/>
</dbReference>
<dbReference type="AlphaFoldDB" id="W7Y822"/>
<dbReference type="RefSeq" id="WP_027470631.1">
    <property type="nucleotide sequence ID" value="NZ_BAMD01000044.1"/>
</dbReference>
<gene>
    <name evidence="1" type="ORF">JCM21142_83101</name>
</gene>
<dbReference type="Gene3D" id="2.60.120.1130">
    <property type="match status" value="1"/>
</dbReference>
<accession>W7Y822</accession>
<reference evidence="1 2" key="1">
    <citation type="journal article" date="2014" name="Genome Announc.">
        <title>Draft Genome Sequence of Cytophaga fermentans JCM 21142T, a Facultative Anaerobe Isolated from Marine Mud.</title>
        <authorList>
            <person name="Starns D."/>
            <person name="Oshima K."/>
            <person name="Suda W."/>
            <person name="Iino T."/>
            <person name="Yuki M."/>
            <person name="Inoue J."/>
            <person name="Kitamura K."/>
            <person name="Iida T."/>
            <person name="Darby A."/>
            <person name="Hattori M."/>
            <person name="Ohkuma M."/>
        </authorList>
    </citation>
    <scope>NUCLEOTIDE SEQUENCE [LARGE SCALE GENOMIC DNA]</scope>
    <source>
        <strain evidence="1 2">JCM 21142</strain>
    </source>
</reference>
<evidence type="ECO:0000313" key="1">
    <source>
        <dbReference type="EMBL" id="GAF04397.1"/>
    </source>
</evidence>
<sequence>MAFLNPKVIKQITENVFKREERTYPVDYNYPIKENIIITIILPEGYAVNELPQKLAISMPNRAARYKFSVHSQEKTIRLINQYEINQTIFPENEYADLRQFNQMIVGKEAEQIVITKK</sequence>
<evidence type="ECO:0000313" key="2">
    <source>
        <dbReference type="Proteomes" id="UP000019402"/>
    </source>
</evidence>
<keyword evidence="2" id="KW-1185">Reference proteome</keyword>
<dbReference type="STRING" id="869213.GCA_000517085_00628"/>
<proteinExistence type="predicted"/>
<name>W7Y822_9BACT</name>
<dbReference type="OrthoDB" id="98874at2"/>
<dbReference type="EMBL" id="BAMD01000044">
    <property type="protein sequence ID" value="GAF04397.1"/>
    <property type="molecule type" value="Genomic_DNA"/>
</dbReference>
<protein>
    <submittedName>
        <fullName evidence="1">Uncharacterized protein</fullName>
    </submittedName>
</protein>
<dbReference type="eggNOG" id="COG1305">
    <property type="taxonomic scope" value="Bacteria"/>
</dbReference>
<comment type="caution">
    <text evidence="1">The sequence shown here is derived from an EMBL/GenBank/DDBJ whole genome shotgun (WGS) entry which is preliminary data.</text>
</comment>
<organism evidence="1 2">
    <name type="scientific">Saccharicrinis fermentans DSM 9555 = JCM 21142</name>
    <dbReference type="NCBI Taxonomy" id="869213"/>
    <lineage>
        <taxon>Bacteria</taxon>
        <taxon>Pseudomonadati</taxon>
        <taxon>Bacteroidota</taxon>
        <taxon>Bacteroidia</taxon>
        <taxon>Marinilabiliales</taxon>
        <taxon>Marinilabiliaceae</taxon>
        <taxon>Saccharicrinis</taxon>
    </lineage>
</organism>